<feature type="domain" description="HTH cro/C1-type" evidence="4">
    <location>
        <begin position="15"/>
        <end position="59"/>
    </location>
</feature>
<dbReference type="InterPro" id="IPR039418">
    <property type="entry name" value="LexA-like"/>
</dbReference>
<dbReference type="RefSeq" id="WP_174410338.1">
    <property type="nucleotide sequence ID" value="NZ_BLVP01000009.1"/>
</dbReference>
<evidence type="ECO:0000256" key="1">
    <source>
        <dbReference type="ARBA" id="ARBA00023015"/>
    </source>
</evidence>
<dbReference type="PANTHER" id="PTHR40661:SF3">
    <property type="entry name" value="FELS-1 PROPHAGE TRANSCRIPTIONAL REGULATOR"/>
    <property type="match status" value="1"/>
</dbReference>
<name>A0A7J0BVK3_9BACT</name>
<dbReference type="PANTHER" id="PTHR40661">
    <property type="match status" value="1"/>
</dbReference>
<reference evidence="5 6" key="1">
    <citation type="submission" date="2020-05" db="EMBL/GenBank/DDBJ databases">
        <title>Draft genome sequence of Desulfovibrio psychrotolerans JS1T.</title>
        <authorList>
            <person name="Ueno A."/>
            <person name="Tamazawa S."/>
            <person name="Tamamura S."/>
            <person name="Murakami T."/>
            <person name="Kiyama T."/>
            <person name="Inomata H."/>
            <person name="Amano Y."/>
            <person name="Miyakawa K."/>
            <person name="Tamaki H."/>
            <person name="Naganuma T."/>
            <person name="Kaneko K."/>
        </authorList>
    </citation>
    <scope>NUCLEOTIDE SEQUENCE [LARGE SCALE GENOMIC DNA]</scope>
    <source>
        <strain evidence="5 6">JS1</strain>
    </source>
</reference>
<keyword evidence="1" id="KW-0805">Transcription regulation</keyword>
<accession>A0A7J0BVK3</accession>
<proteinExistence type="predicted"/>
<dbReference type="Proteomes" id="UP000503820">
    <property type="component" value="Unassembled WGS sequence"/>
</dbReference>
<evidence type="ECO:0000256" key="2">
    <source>
        <dbReference type="ARBA" id="ARBA00023125"/>
    </source>
</evidence>
<dbReference type="InterPro" id="IPR010982">
    <property type="entry name" value="Lambda_DNA-bd_dom_sf"/>
</dbReference>
<dbReference type="CDD" id="cd00093">
    <property type="entry name" value="HTH_XRE"/>
    <property type="match status" value="1"/>
</dbReference>
<keyword evidence="2" id="KW-0238">DNA-binding</keyword>
<dbReference type="Gene3D" id="1.10.260.40">
    <property type="entry name" value="lambda repressor-like DNA-binding domains"/>
    <property type="match status" value="1"/>
</dbReference>
<keyword evidence="6" id="KW-1185">Reference proteome</keyword>
<evidence type="ECO:0000313" key="6">
    <source>
        <dbReference type="Proteomes" id="UP000503820"/>
    </source>
</evidence>
<dbReference type="CDD" id="cd06529">
    <property type="entry name" value="S24_LexA-like"/>
    <property type="match status" value="1"/>
</dbReference>
<gene>
    <name evidence="5" type="ORF">DSM19430T_23820</name>
</gene>
<evidence type="ECO:0000259" key="4">
    <source>
        <dbReference type="PROSITE" id="PS50943"/>
    </source>
</evidence>
<keyword evidence="3" id="KW-0804">Transcription</keyword>
<dbReference type="Gene3D" id="2.10.109.10">
    <property type="entry name" value="Umud Fragment, subunit A"/>
    <property type="match status" value="1"/>
</dbReference>
<comment type="caution">
    <text evidence="5">The sequence shown here is derived from an EMBL/GenBank/DDBJ whole genome shotgun (WGS) entry which is preliminary data.</text>
</comment>
<dbReference type="GO" id="GO:0003677">
    <property type="term" value="F:DNA binding"/>
    <property type="evidence" value="ECO:0007669"/>
    <property type="project" value="UniProtKB-KW"/>
</dbReference>
<dbReference type="SUPFAM" id="SSF47413">
    <property type="entry name" value="lambda repressor-like DNA-binding domains"/>
    <property type="match status" value="1"/>
</dbReference>
<evidence type="ECO:0000313" key="5">
    <source>
        <dbReference type="EMBL" id="GFM37698.1"/>
    </source>
</evidence>
<dbReference type="SUPFAM" id="SSF51306">
    <property type="entry name" value="LexA/Signal peptidase"/>
    <property type="match status" value="1"/>
</dbReference>
<evidence type="ECO:0000256" key="3">
    <source>
        <dbReference type="ARBA" id="ARBA00023163"/>
    </source>
</evidence>
<dbReference type="InterPro" id="IPR001387">
    <property type="entry name" value="Cro/C1-type_HTH"/>
</dbReference>
<sequence>MSFGDRIKILRGGETQAEFASRIGISQRALGNYERNERTPDVDFAALVCSKTGASAAWLLLGKEDSAASQNPQPTSSQNESGPHCGIVLVPKVQARLSAGGGSLEANGDPVGSYAFRSDWLIRKGQASSMVLMDVVGDSMAPAIEDGDMVLIDQSQTGVVPGAIYAVGVEGGVYVKRVDLLPGVLVLNSINPSYSAIEVPLRGDLADTVRVIGRVIWWCREAK</sequence>
<dbReference type="SMART" id="SM00530">
    <property type="entry name" value="HTH_XRE"/>
    <property type="match status" value="1"/>
</dbReference>
<dbReference type="EMBL" id="BLVP01000009">
    <property type="protein sequence ID" value="GFM37698.1"/>
    <property type="molecule type" value="Genomic_DNA"/>
</dbReference>
<dbReference type="InterPro" id="IPR036286">
    <property type="entry name" value="LexA/Signal_pep-like_sf"/>
</dbReference>
<dbReference type="Pfam" id="PF00717">
    <property type="entry name" value="Peptidase_S24"/>
    <property type="match status" value="1"/>
</dbReference>
<dbReference type="Pfam" id="PF01381">
    <property type="entry name" value="HTH_3"/>
    <property type="match status" value="1"/>
</dbReference>
<protein>
    <submittedName>
        <fullName evidence="5">Cro/Cl family transcriptional regulator</fullName>
    </submittedName>
</protein>
<dbReference type="InterPro" id="IPR015927">
    <property type="entry name" value="Peptidase_S24_S26A/B/C"/>
</dbReference>
<dbReference type="AlphaFoldDB" id="A0A7J0BVK3"/>
<organism evidence="5 6">
    <name type="scientific">Desulfovibrio psychrotolerans</name>
    <dbReference type="NCBI Taxonomy" id="415242"/>
    <lineage>
        <taxon>Bacteria</taxon>
        <taxon>Pseudomonadati</taxon>
        <taxon>Thermodesulfobacteriota</taxon>
        <taxon>Desulfovibrionia</taxon>
        <taxon>Desulfovibrionales</taxon>
        <taxon>Desulfovibrionaceae</taxon>
        <taxon>Desulfovibrio</taxon>
    </lineage>
</organism>
<dbReference type="PROSITE" id="PS50943">
    <property type="entry name" value="HTH_CROC1"/>
    <property type="match status" value="1"/>
</dbReference>